<keyword evidence="2" id="KW-0812">Transmembrane</keyword>
<evidence type="ECO:0000256" key="1">
    <source>
        <dbReference type="SAM" id="MobiDB-lite"/>
    </source>
</evidence>
<feature type="region of interest" description="Disordered" evidence="1">
    <location>
        <begin position="1"/>
        <end position="56"/>
    </location>
</feature>
<evidence type="ECO:0000313" key="4">
    <source>
        <dbReference type="Proteomes" id="UP001201163"/>
    </source>
</evidence>
<organism evidence="3 4">
    <name type="scientific">Lactarius akahatsu</name>
    <dbReference type="NCBI Taxonomy" id="416441"/>
    <lineage>
        <taxon>Eukaryota</taxon>
        <taxon>Fungi</taxon>
        <taxon>Dikarya</taxon>
        <taxon>Basidiomycota</taxon>
        <taxon>Agaricomycotina</taxon>
        <taxon>Agaricomycetes</taxon>
        <taxon>Russulales</taxon>
        <taxon>Russulaceae</taxon>
        <taxon>Lactarius</taxon>
    </lineage>
</organism>
<dbReference type="EMBL" id="JAKELL010000157">
    <property type="protein sequence ID" value="KAH8979749.1"/>
    <property type="molecule type" value="Genomic_DNA"/>
</dbReference>
<reference evidence="3" key="1">
    <citation type="submission" date="2022-01" db="EMBL/GenBank/DDBJ databases">
        <title>Comparative genomics reveals a dynamic genome evolution in the ectomycorrhizal milk-cap (Lactarius) mushrooms.</title>
        <authorList>
            <consortium name="DOE Joint Genome Institute"/>
            <person name="Lebreton A."/>
            <person name="Tang N."/>
            <person name="Kuo A."/>
            <person name="LaButti K."/>
            <person name="Drula E."/>
            <person name="Barry K."/>
            <person name="Clum A."/>
            <person name="Lipzen A."/>
            <person name="Mousain D."/>
            <person name="Ng V."/>
            <person name="Wang R."/>
            <person name="Wang X."/>
            <person name="Dai Y."/>
            <person name="Henrissat B."/>
            <person name="Grigoriev I.V."/>
            <person name="Guerin-Laguette A."/>
            <person name="Yu F."/>
            <person name="Martin F.M."/>
        </authorList>
    </citation>
    <scope>NUCLEOTIDE SEQUENCE</scope>
    <source>
        <strain evidence="3">QP</strain>
    </source>
</reference>
<evidence type="ECO:0000256" key="2">
    <source>
        <dbReference type="SAM" id="Phobius"/>
    </source>
</evidence>
<protein>
    <submittedName>
        <fullName evidence="3">Uncharacterized protein</fullName>
    </submittedName>
</protein>
<comment type="caution">
    <text evidence="3">The sequence shown here is derived from an EMBL/GenBank/DDBJ whole genome shotgun (WGS) entry which is preliminary data.</text>
</comment>
<dbReference type="Proteomes" id="UP001201163">
    <property type="component" value="Unassembled WGS sequence"/>
</dbReference>
<name>A0AAD4L4C3_9AGAM</name>
<gene>
    <name evidence="3" type="ORF">EDB92DRAFT_333596</name>
</gene>
<keyword evidence="2" id="KW-0472">Membrane</keyword>
<feature type="transmembrane region" description="Helical" evidence="2">
    <location>
        <begin position="178"/>
        <end position="202"/>
    </location>
</feature>
<feature type="compositionally biased region" description="Low complexity" evidence="1">
    <location>
        <begin position="47"/>
        <end position="56"/>
    </location>
</feature>
<keyword evidence="4" id="KW-1185">Reference proteome</keyword>
<keyword evidence="2" id="KW-1133">Transmembrane helix</keyword>
<sequence>MATDYRTPLTSVGPAPTENLNPWITPSPLLPLSNFESLPSPPPSAHPPASQSISASVRPQPVFLTAREQASTAPTTHLDPGPKPELATSRCRFPECEATVTGDVAARLSGFCSHRHMHFYSSIRSAMNMHIATPCPKCGIRACPEGQTSCSDQDSNTHLLSPAVSHFRVEPRVGRLKFGLAVVTCACLGACCNLLFAGVFFARRVHRCSHVPCTFRVSLFLRPTQVRSIGTNFGVWR</sequence>
<evidence type="ECO:0000313" key="3">
    <source>
        <dbReference type="EMBL" id="KAH8979749.1"/>
    </source>
</evidence>
<dbReference type="AlphaFoldDB" id="A0AAD4L4C3"/>
<accession>A0AAD4L4C3</accession>
<proteinExistence type="predicted"/>